<sequence length="87" mass="9751">MILPCMAKDIVTLVKENGEKFEGIKSVISTQRIITFEIDLNIEPKDTIIHELASGTVNTYLVIDSERIPKLDGVDAHYQLLIRKIAA</sequence>
<dbReference type="Proteomes" id="UP000192906">
    <property type="component" value="Unassembled WGS sequence"/>
</dbReference>
<reference evidence="2" key="1">
    <citation type="submission" date="2017-04" db="EMBL/GenBank/DDBJ databases">
        <authorList>
            <person name="Varghese N."/>
            <person name="Submissions S."/>
        </authorList>
    </citation>
    <scope>NUCLEOTIDE SEQUENCE [LARGE SCALE GENOMIC DNA]</scope>
    <source>
        <strain evidence="2">K3S</strain>
    </source>
</reference>
<keyword evidence="2" id="KW-1185">Reference proteome</keyword>
<protein>
    <submittedName>
        <fullName evidence="1">Uncharacterized protein</fullName>
    </submittedName>
</protein>
<evidence type="ECO:0000313" key="1">
    <source>
        <dbReference type="EMBL" id="SME97364.1"/>
    </source>
</evidence>
<dbReference type="EMBL" id="FWZU01000001">
    <property type="protein sequence ID" value="SME97364.1"/>
    <property type="molecule type" value="Genomic_DNA"/>
</dbReference>
<dbReference type="AlphaFoldDB" id="A0A1X7CIV1"/>
<dbReference type="STRING" id="1519643.SAMN06295933_0951"/>
<dbReference type="RefSeq" id="WP_085099025.1">
    <property type="nucleotide sequence ID" value="NZ_FWZU01000001.1"/>
</dbReference>
<gene>
    <name evidence="1" type="ORF">SAMN06295933_0951</name>
</gene>
<dbReference type="OrthoDB" id="5459020at2"/>
<name>A0A1X7CIV1_9BACT</name>
<accession>A0A1X7CIV1</accession>
<evidence type="ECO:0000313" key="2">
    <source>
        <dbReference type="Proteomes" id="UP000192906"/>
    </source>
</evidence>
<proteinExistence type="predicted"/>
<organism evidence="1 2">
    <name type="scientific">Desulfovibrio gilichinskyi</name>
    <dbReference type="NCBI Taxonomy" id="1519643"/>
    <lineage>
        <taxon>Bacteria</taxon>
        <taxon>Pseudomonadati</taxon>
        <taxon>Thermodesulfobacteriota</taxon>
        <taxon>Desulfovibrionia</taxon>
        <taxon>Desulfovibrionales</taxon>
        <taxon>Desulfovibrionaceae</taxon>
        <taxon>Desulfovibrio</taxon>
    </lineage>
</organism>